<dbReference type="Gene3D" id="1.10.10.2740">
    <property type="entry name" value="Spt6, Death-like domain"/>
    <property type="match status" value="1"/>
</dbReference>
<accession>A0A2N5US84</accession>
<dbReference type="Gene3D" id="1.10.3500.10">
    <property type="entry name" value="Tex N-terminal region-like"/>
    <property type="match status" value="1"/>
</dbReference>
<dbReference type="GO" id="GO:0003677">
    <property type="term" value="F:DNA binding"/>
    <property type="evidence" value="ECO:0007669"/>
    <property type="project" value="InterPro"/>
</dbReference>
<gene>
    <name evidence="14" type="ORF">PCANC_13039</name>
    <name evidence="13" type="ORF">PCASD_22917</name>
</gene>
<evidence type="ECO:0000313" key="14">
    <source>
        <dbReference type="EMBL" id="PLW40631.1"/>
    </source>
</evidence>
<dbReference type="InterPro" id="IPR037027">
    <property type="entry name" value="YqgF/RNaseH-like_dom_sf"/>
</dbReference>
<dbReference type="InterPro" id="IPR018247">
    <property type="entry name" value="EF_Hand_1_Ca_BS"/>
</dbReference>
<keyword evidence="6" id="KW-0727">SH2 domain</keyword>
<feature type="compositionally biased region" description="Acidic residues" evidence="11">
    <location>
        <begin position="92"/>
        <end position="107"/>
    </location>
</feature>
<dbReference type="InterPro" id="IPR042066">
    <property type="entry name" value="Spt6_death-like"/>
</dbReference>
<dbReference type="STRING" id="200324.A0A2N5US84"/>
<feature type="compositionally biased region" description="Acidic residues" evidence="11">
    <location>
        <begin position="31"/>
        <end position="41"/>
    </location>
</feature>
<name>A0A2N5US84_9BASI</name>
<dbReference type="SUPFAM" id="SSF53098">
    <property type="entry name" value="Ribonuclease H-like"/>
    <property type="match status" value="1"/>
</dbReference>
<comment type="caution">
    <text evidence="14">The sequence shown here is derived from an EMBL/GenBank/DDBJ whole genome shotgun (WGS) entry which is preliminary data.</text>
</comment>
<dbReference type="InterPro" id="IPR023323">
    <property type="entry name" value="Tex-like_dom_sf"/>
</dbReference>
<evidence type="ECO:0000256" key="5">
    <source>
        <dbReference type="ARBA" id="ARBA00022454"/>
    </source>
</evidence>
<dbReference type="SUPFAM" id="SSF47781">
    <property type="entry name" value="RuvA domain 2-like"/>
    <property type="match status" value="2"/>
</dbReference>
<dbReference type="FunFam" id="3.30.505.10:FF:000056">
    <property type="entry name" value="Transcription elongation factor Spt6"/>
    <property type="match status" value="1"/>
</dbReference>
<dbReference type="FunFam" id="1.10.10.2740:FF:000002">
    <property type="entry name" value="Transcription elongation factor Spt6"/>
    <property type="match status" value="1"/>
</dbReference>
<dbReference type="Pfam" id="PF14633">
    <property type="entry name" value="SH2_2"/>
    <property type="match status" value="1"/>
</dbReference>
<evidence type="ECO:0000256" key="10">
    <source>
        <dbReference type="PIRNR" id="PIRNR036947"/>
    </source>
</evidence>
<dbReference type="SMART" id="SM00252">
    <property type="entry name" value="SH2"/>
    <property type="match status" value="1"/>
</dbReference>
<dbReference type="Proteomes" id="UP000235392">
    <property type="component" value="Unassembled WGS sequence"/>
</dbReference>
<dbReference type="CDD" id="cd09928">
    <property type="entry name" value="SH2_Cterm_SPT6_like"/>
    <property type="match status" value="1"/>
</dbReference>
<dbReference type="EMBL" id="PGCJ01000179">
    <property type="protein sequence ID" value="PLW40631.1"/>
    <property type="molecule type" value="Genomic_DNA"/>
</dbReference>
<dbReference type="InterPro" id="IPR035420">
    <property type="entry name" value="Spt6_SH2"/>
</dbReference>
<dbReference type="GO" id="GO:0031491">
    <property type="term" value="F:nucleosome binding"/>
    <property type="evidence" value="ECO:0007669"/>
    <property type="project" value="TreeGrafter"/>
</dbReference>
<feature type="compositionally biased region" description="Pro residues" evidence="11">
    <location>
        <begin position="1559"/>
        <end position="1569"/>
    </location>
</feature>
<dbReference type="GO" id="GO:0140673">
    <property type="term" value="P:transcription elongation-coupled chromatin remodeling"/>
    <property type="evidence" value="ECO:0007669"/>
    <property type="project" value="InterPro"/>
</dbReference>
<evidence type="ECO:0000313" key="16">
    <source>
        <dbReference type="Proteomes" id="UP000235392"/>
    </source>
</evidence>
<comment type="similarity">
    <text evidence="3 10">Belongs to the SPT6 family.</text>
</comment>
<dbReference type="GO" id="GO:0005694">
    <property type="term" value="C:chromosome"/>
    <property type="evidence" value="ECO:0007669"/>
    <property type="project" value="UniProtKB-SubCell"/>
</dbReference>
<dbReference type="InterPro" id="IPR012337">
    <property type="entry name" value="RNaseH-like_sf"/>
</dbReference>
<reference evidence="15 16" key="1">
    <citation type="submission" date="2017-11" db="EMBL/GenBank/DDBJ databases">
        <title>De novo assembly and phasing of dikaryotic genomes from two isolates of Puccinia coronata f. sp. avenae, the causal agent of oat crown rust.</title>
        <authorList>
            <person name="Miller M.E."/>
            <person name="Zhang Y."/>
            <person name="Omidvar V."/>
            <person name="Sperschneider J."/>
            <person name="Schwessinger B."/>
            <person name="Raley C."/>
            <person name="Palmer J.M."/>
            <person name="Garnica D."/>
            <person name="Upadhyaya N."/>
            <person name="Rathjen J."/>
            <person name="Taylor J.M."/>
            <person name="Park R.F."/>
            <person name="Dodds P.N."/>
            <person name="Hirsch C.D."/>
            <person name="Kianian S.F."/>
            <person name="Figueroa M."/>
        </authorList>
    </citation>
    <scope>NUCLEOTIDE SEQUENCE [LARGE SCALE GENOMIC DNA]</scope>
    <source>
        <strain evidence="14">12NC29</strain>
        <strain evidence="13">12SD80</strain>
    </source>
</reference>
<dbReference type="InterPro" id="IPR041692">
    <property type="entry name" value="HHH_9"/>
</dbReference>
<keyword evidence="8 10" id="KW-0539">Nucleus</keyword>
<comment type="function">
    <text evidence="10">Plays a role in maintenance of chromatin structure during RNA polymerase II transcription elongation thereby repressing transcription initiation from cryptic promoters. Mediates the reassembly of nucleosomes onto the promoters of at least a selected set of genes during repression; the nucleosome reassembly is essential for transcriptional repression.</text>
</comment>
<evidence type="ECO:0000256" key="11">
    <source>
        <dbReference type="SAM" id="MobiDB-lite"/>
    </source>
</evidence>
<dbReference type="PROSITE" id="PS50126">
    <property type="entry name" value="S1"/>
    <property type="match status" value="1"/>
</dbReference>
<dbReference type="GO" id="GO:0008023">
    <property type="term" value="C:transcription elongation factor complex"/>
    <property type="evidence" value="ECO:0007669"/>
    <property type="project" value="TreeGrafter"/>
</dbReference>
<dbReference type="PANTHER" id="PTHR10145:SF6">
    <property type="entry name" value="TRANSCRIPTION ELONGATION FACTOR SPT6"/>
    <property type="match status" value="1"/>
</dbReference>
<dbReference type="InterPro" id="IPR017072">
    <property type="entry name" value="TF_Spt6"/>
</dbReference>
<feature type="compositionally biased region" description="Pro residues" evidence="11">
    <location>
        <begin position="1539"/>
        <end position="1551"/>
    </location>
</feature>
<dbReference type="EMBL" id="PGCI01000971">
    <property type="protein sequence ID" value="PLW10248.1"/>
    <property type="molecule type" value="Genomic_DNA"/>
</dbReference>
<protein>
    <recommendedName>
        <fullName evidence="4 10">Transcription elongation factor Spt6</fullName>
    </recommendedName>
</protein>
<dbReference type="InterPro" id="IPR003029">
    <property type="entry name" value="S1_domain"/>
</dbReference>
<dbReference type="InterPro" id="IPR010994">
    <property type="entry name" value="RuvA_2-like"/>
</dbReference>
<feature type="compositionally biased region" description="Basic residues" evidence="11">
    <location>
        <begin position="68"/>
        <end position="89"/>
    </location>
</feature>
<dbReference type="Pfam" id="PF14635">
    <property type="entry name" value="HHH_7"/>
    <property type="match status" value="1"/>
</dbReference>
<dbReference type="InterPro" id="IPR032706">
    <property type="entry name" value="Spt6_HHH"/>
</dbReference>
<dbReference type="Gene3D" id="3.30.505.10">
    <property type="entry name" value="SH2 domain"/>
    <property type="match status" value="2"/>
</dbReference>
<evidence type="ECO:0000313" key="13">
    <source>
        <dbReference type="EMBL" id="PLW10248.1"/>
    </source>
</evidence>
<dbReference type="Pfam" id="PF14632">
    <property type="entry name" value="SPT6_acidic"/>
    <property type="match status" value="1"/>
</dbReference>
<dbReference type="Gene3D" id="1.10.10.650">
    <property type="entry name" value="RuvA domain 2-like"/>
    <property type="match status" value="1"/>
</dbReference>
<feature type="compositionally biased region" description="Basic residues" evidence="11">
    <location>
        <begin position="116"/>
        <end position="126"/>
    </location>
</feature>
<dbReference type="Pfam" id="PF21710">
    <property type="entry name" value="Spt6_S1"/>
    <property type="match status" value="1"/>
</dbReference>
<proteinExistence type="inferred from homology"/>
<keyword evidence="7 10" id="KW-0804">Transcription</keyword>
<dbReference type="FunFam" id="3.30.505.10:FF:000065">
    <property type="entry name" value="Transcription elongation factor SPT6"/>
    <property type="match status" value="1"/>
</dbReference>
<dbReference type="Pfam" id="PF17674">
    <property type="entry name" value="HHH_9"/>
    <property type="match status" value="1"/>
</dbReference>
<dbReference type="Pfam" id="PF14641">
    <property type="entry name" value="HTH_44"/>
    <property type="match status" value="1"/>
</dbReference>
<dbReference type="PIRSF" id="PIRSF036947">
    <property type="entry name" value="Spt6"/>
    <property type="match status" value="1"/>
</dbReference>
<evidence type="ECO:0000256" key="9">
    <source>
        <dbReference type="ARBA" id="ARBA00093389"/>
    </source>
</evidence>
<keyword evidence="5" id="KW-0158">Chromosome</keyword>
<dbReference type="PANTHER" id="PTHR10145">
    <property type="entry name" value="TRANSCRIPTION ELONGATION FACTOR SPT6"/>
    <property type="match status" value="1"/>
</dbReference>
<dbReference type="SUPFAM" id="SSF158832">
    <property type="entry name" value="Tex N-terminal region-like"/>
    <property type="match status" value="1"/>
</dbReference>
<evidence type="ECO:0000256" key="7">
    <source>
        <dbReference type="ARBA" id="ARBA00023163"/>
    </source>
</evidence>
<evidence type="ECO:0000256" key="1">
    <source>
        <dbReference type="ARBA" id="ARBA00004123"/>
    </source>
</evidence>
<feature type="compositionally biased region" description="Polar residues" evidence="11">
    <location>
        <begin position="1"/>
        <end position="10"/>
    </location>
</feature>
<feature type="region of interest" description="Disordered" evidence="11">
    <location>
        <begin position="1"/>
        <end position="215"/>
    </location>
</feature>
<dbReference type="Pfam" id="PF22706">
    <property type="entry name" value="Tex_central_region"/>
    <property type="match status" value="1"/>
</dbReference>
<dbReference type="InterPro" id="IPR049540">
    <property type="entry name" value="Spt6-like_S1"/>
</dbReference>
<dbReference type="CDD" id="cd09918">
    <property type="entry name" value="SH2_Nterm_SPT6_like"/>
    <property type="match status" value="1"/>
</dbReference>
<sequence>MEATNENDPNQNDERNEGMEEDDGAQNALEDSSEEEEEGSEEERAVREGFIADEDEEEDAESDDERSSRKRKRKHRHRHKHSERKKHRSVANDDDEDNDLDEDDLELLAENTGIPTHRKAKRRLRRAGSVASDNIDQDVDDDLHRIFDDEDDGLETSARPRDTLGGDDLDDFIEEDEFPEDEPSNLPSKASKRKDKTGRSSQGNVGRQKQAGRLMGALAPDVSDITKESWDEVIEVFGHGDDYAWALEVDENAELNVDGGDPDLDGEDAQAKGTTVQLKDIFEPSEIKERMLTEADEAIRLLDIPERTQLASAGLTNINSTEPVLDPEELDRAAQWVAPRISQRCTEAFIQPDRDGYPPLLNPIFIMAVKDVLDFYLSRYFEPPFVFMHRQDYITYHDPKGHDAQSRDIQFLTLEELWKVHALALKYVALLQRKKGLKRLFDKLVTEDDYFQECFSGIQSVEEVADLMQWLTLTYGHRLREAQADVREDADALAELDADGLNRATSDAKKAVRYKKALRESRYERAKSTNINHLSNNISISARELTINFLSHDKRYQKEDPPLDPLAYAETFCDPDTEFEEPKKVIETAKFVLSTDIGRDPLLKKHVRQLFQNHGVVTVTPTDTGIHKINELHPYFAFKYLSQKPFSALKQSAQYLQIIAAEQELLVDVQVHLNPQTDHNFKTELISMFKSDNSSDDSAKWNELREEILMYAIEHMLLPDAARWAKNYLKDAAEEFVAQKCADELEFRAYIAPFCPNHLLEGEVPSVVAVSNGAGDPKRDSVFVISMDRQGRFRDHMKLDNLRDPAPRQALSDFLQKRSPDVIVVGGFSASTYRLLGDVKTVSGELSECMKSEIQKQGELTAEAASKLNFPVIVARDDTARLNQQGKRAEDEFGELPALGRYCVALARYVQSPLNEYAAAASDLTAIPFHPDQQFLPKETLQTYLERALVNIVNVVGVDINRAVNDHYYQCLLQYVCGLGPRKAQKLIKSINTNPKIEGTLTSRHQLITENLVTKNIFYNCAGFLRIKQNELPATEETPDILDDTRIHPEDYDVARKMAADAQELDEEDLTGQTPSQVVSDLLAGDNGASKLDDLNLDDFADELQRLMSRKKRLTLYQIRTELQHPYHEKREKFEPLTPEQMFDLWTGENEATLSQGVMIPVKIIRVRDRGLAVRLDSGIEGFIDQNYMVDEGTPDMSKFPVGSTTQAVVIEIHKDRFAVELNSQPTYVATNSARRKAVETDKYFDMAQMEIDKDKVELKKNTGSRRTQRIIKHPNFHNFNAGQAEQHLANLQRGDCVIRPSSRGTDHLAVTWKVDTGIYQHIDVLELDKPNENSLGRILKIGGRYSYSDLDELIVSHVRAMARKVEEMIQHEKYKGSYDEMSNFLKTYLMANPDRSTYAFCIDKEVAGNFLIGFKANKNSPMQTWDVKVSPGAYELHGTQAGDMLSLCNAFKTQYTARAAAATAAGHGGRSEHYGRQTPSLAPNGRTPIHGGRTPMLVNRTPLVGSRTPLVTPRYQGSTPQYPPLPGTAQAYQQPGQPGYPVPPPQPPPQGWNAATPIYPPPGVPVPPSQGYSKYMNPPPPAPPNQSTGCVTLSRPLSFFSGSPSANLI</sequence>
<feature type="compositionally biased region" description="Low complexity" evidence="11">
    <location>
        <begin position="1528"/>
        <end position="1538"/>
    </location>
</feature>
<evidence type="ECO:0000256" key="4">
    <source>
        <dbReference type="ARBA" id="ARBA00020248"/>
    </source>
</evidence>
<dbReference type="InterPro" id="IPR035018">
    <property type="entry name" value="Spt6_SH2_C"/>
</dbReference>
<organism evidence="14 15">
    <name type="scientific">Puccinia coronata f. sp. avenae</name>
    <dbReference type="NCBI Taxonomy" id="200324"/>
    <lineage>
        <taxon>Eukaryota</taxon>
        <taxon>Fungi</taxon>
        <taxon>Dikarya</taxon>
        <taxon>Basidiomycota</taxon>
        <taxon>Pucciniomycotina</taxon>
        <taxon>Pucciniomycetes</taxon>
        <taxon>Pucciniales</taxon>
        <taxon>Pucciniaceae</taxon>
        <taxon>Puccinia</taxon>
    </lineage>
</organism>
<dbReference type="SUPFAM" id="SSF55550">
    <property type="entry name" value="SH2 domain"/>
    <property type="match status" value="1"/>
</dbReference>
<dbReference type="InterPro" id="IPR055179">
    <property type="entry name" value="Tex-like_central_region"/>
</dbReference>
<feature type="compositionally biased region" description="Acidic residues" evidence="11">
    <location>
        <begin position="165"/>
        <end position="183"/>
    </location>
</feature>
<comment type="subcellular location">
    <subcellularLocation>
        <location evidence="2">Chromosome</location>
    </subcellularLocation>
    <subcellularLocation>
        <location evidence="1 10">Nucleus</location>
    </subcellularLocation>
</comment>
<dbReference type="InterPro" id="IPR036860">
    <property type="entry name" value="SH2_dom_sf"/>
</dbReference>
<keyword evidence="15" id="KW-1185">Reference proteome</keyword>
<dbReference type="Proteomes" id="UP000235388">
    <property type="component" value="Unassembled WGS sequence"/>
</dbReference>
<dbReference type="InterPro" id="IPR035019">
    <property type="entry name" value="Spt6_SH2_N"/>
</dbReference>
<dbReference type="Gene3D" id="3.30.420.140">
    <property type="entry name" value="YqgF/RNase H-like domain"/>
    <property type="match status" value="1"/>
</dbReference>
<dbReference type="InterPro" id="IPR000980">
    <property type="entry name" value="SH2"/>
</dbReference>
<evidence type="ECO:0000259" key="12">
    <source>
        <dbReference type="PROSITE" id="PS50126"/>
    </source>
</evidence>
<dbReference type="SUPFAM" id="SSF50249">
    <property type="entry name" value="Nucleic acid-binding proteins"/>
    <property type="match status" value="1"/>
</dbReference>
<feature type="region of interest" description="Disordered" evidence="11">
    <location>
        <begin position="1468"/>
        <end position="1591"/>
    </location>
</feature>
<evidence type="ECO:0000256" key="6">
    <source>
        <dbReference type="ARBA" id="ARBA00022999"/>
    </source>
</evidence>
<dbReference type="Gene3D" id="2.40.50.140">
    <property type="entry name" value="Nucleic acid-binding proteins"/>
    <property type="match status" value="1"/>
</dbReference>
<dbReference type="GO" id="GO:0042393">
    <property type="term" value="F:histone binding"/>
    <property type="evidence" value="ECO:0007669"/>
    <property type="project" value="TreeGrafter"/>
</dbReference>
<evidence type="ECO:0000256" key="2">
    <source>
        <dbReference type="ARBA" id="ARBA00004286"/>
    </source>
</evidence>
<dbReference type="GO" id="GO:0034728">
    <property type="term" value="P:nucleosome organization"/>
    <property type="evidence" value="ECO:0007669"/>
    <property type="project" value="TreeGrafter"/>
</dbReference>
<feature type="domain" description="S1 motif" evidence="12">
    <location>
        <begin position="1157"/>
        <end position="1225"/>
    </location>
</feature>
<dbReference type="PROSITE" id="PS00018">
    <property type="entry name" value="EF_HAND_1"/>
    <property type="match status" value="1"/>
</dbReference>
<dbReference type="Gene3D" id="1.10.150.850">
    <property type="entry name" value="Spt6, helix-hairpin-helix domain"/>
    <property type="match status" value="1"/>
</dbReference>
<evidence type="ECO:0000256" key="3">
    <source>
        <dbReference type="ARBA" id="ARBA00009253"/>
    </source>
</evidence>
<dbReference type="InterPro" id="IPR028083">
    <property type="entry name" value="Spt6_acidic_N_dom"/>
</dbReference>
<dbReference type="FunFam" id="1.10.150.850:FF:000001">
    <property type="entry name" value="Transcription elongation factor spt6"/>
    <property type="match status" value="1"/>
</dbReference>
<evidence type="ECO:0000256" key="8">
    <source>
        <dbReference type="ARBA" id="ARBA00023242"/>
    </source>
</evidence>
<dbReference type="OrthoDB" id="995477at2759"/>
<feature type="compositionally biased region" description="Acidic residues" evidence="11">
    <location>
        <begin position="51"/>
        <end position="64"/>
    </location>
</feature>
<dbReference type="InterPro" id="IPR028088">
    <property type="entry name" value="Spt6_HTH_DNA-bd_dom"/>
</dbReference>
<dbReference type="FunFam" id="3.30.420.140:FF:000007">
    <property type="entry name" value="Transcription elongation factor SPT6"/>
    <property type="match status" value="1"/>
</dbReference>
<dbReference type="InterPro" id="IPR028231">
    <property type="entry name" value="Spt6_YqgF"/>
</dbReference>
<comment type="function">
    <text evidence="9">Histone H3-H4 chaperone that plays a role in maintenance of chromatin structure during RNA polymerase II transcription elongation thereby repressing transcription initiation from cryptic promoters. Mediates the reassembly of nucleosomes onto the promoters of at least a selected set of genes during repression; the nucleosome reassembly is essential for transcriptional repression. Essential for viability.</text>
</comment>
<dbReference type="Pfam" id="PF14639">
    <property type="entry name" value="YqgF"/>
    <property type="match status" value="1"/>
</dbReference>
<dbReference type="InterPro" id="IPR023319">
    <property type="entry name" value="Tex-like_HTH_dom_sf"/>
</dbReference>
<dbReference type="InterPro" id="IPR012340">
    <property type="entry name" value="NA-bd_OB-fold"/>
</dbReference>
<evidence type="ECO:0000313" key="15">
    <source>
        <dbReference type="Proteomes" id="UP000235388"/>
    </source>
</evidence>